<reference evidence="2 3" key="1">
    <citation type="submission" date="2018-07" db="EMBL/GenBank/DDBJ databases">
        <title>The complete nuclear genome of the prasinophyte Chloropicon primus (CCMP1205).</title>
        <authorList>
            <person name="Pombert J.-F."/>
            <person name="Otis C."/>
            <person name="Turmel M."/>
            <person name="Lemieux C."/>
        </authorList>
    </citation>
    <scope>NUCLEOTIDE SEQUENCE [LARGE SCALE GENOMIC DNA]</scope>
    <source>
        <strain evidence="2 3">CCMP1205</strain>
    </source>
</reference>
<proteinExistence type="predicted"/>
<feature type="region of interest" description="Disordered" evidence="1">
    <location>
        <begin position="148"/>
        <end position="171"/>
    </location>
</feature>
<evidence type="ECO:0000313" key="3">
    <source>
        <dbReference type="Proteomes" id="UP000316726"/>
    </source>
</evidence>
<accession>A0A5B8MEK5</accession>
<dbReference type="AlphaFoldDB" id="A0A5B8MEK5"/>
<evidence type="ECO:0000256" key="1">
    <source>
        <dbReference type="SAM" id="MobiDB-lite"/>
    </source>
</evidence>
<feature type="region of interest" description="Disordered" evidence="1">
    <location>
        <begin position="67"/>
        <end position="131"/>
    </location>
</feature>
<gene>
    <name evidence="2" type="ORF">A3770_01p06130</name>
</gene>
<sequence>MNSILRNKLDSRNARLALAVDPAQIIEEAELKVQARELEVTSTQMPMMSYGRIRPCKLVELGYSPATQRRKGTVPKPPGIDELKDIMSPPRDTILGDSEGVSSGASHRKENKRSARSEPVSASPASAANASDYGGVKRNLFVAGEMQATSPPEAGTPPERSSAFKGRSPITAEKDLGMANMKYKEAKLRIMEGNIEDALSLLQEASAACPEKYETAIQKITDLYGKTQKLIMEGMAQREEPVKAADQAYKDAKAALRAGEAENALKLLDWAYNNCPEQYEAARDKISQLRSLAASQFSWSADK</sequence>
<name>A0A5B8MEK5_9CHLO</name>
<organism evidence="2 3">
    <name type="scientific">Chloropicon primus</name>
    <dbReference type="NCBI Taxonomy" id="1764295"/>
    <lineage>
        <taxon>Eukaryota</taxon>
        <taxon>Viridiplantae</taxon>
        <taxon>Chlorophyta</taxon>
        <taxon>Chloropicophyceae</taxon>
        <taxon>Chloropicales</taxon>
        <taxon>Chloropicaceae</taxon>
        <taxon>Chloropicon</taxon>
    </lineage>
</organism>
<dbReference type="EMBL" id="CP031034">
    <property type="protein sequence ID" value="QDZ18095.1"/>
    <property type="molecule type" value="Genomic_DNA"/>
</dbReference>
<evidence type="ECO:0000313" key="2">
    <source>
        <dbReference type="EMBL" id="QDZ18095.1"/>
    </source>
</evidence>
<dbReference type="Proteomes" id="UP000316726">
    <property type="component" value="Chromosome 1"/>
</dbReference>
<feature type="compositionally biased region" description="Low complexity" evidence="1">
    <location>
        <begin position="117"/>
        <end position="131"/>
    </location>
</feature>
<keyword evidence="3" id="KW-1185">Reference proteome</keyword>
<protein>
    <submittedName>
        <fullName evidence="2">Uncharacterized protein</fullName>
    </submittedName>
</protein>